<dbReference type="EC" id="2.7.11.1" evidence="4"/>
<dbReference type="InterPro" id="IPR003961">
    <property type="entry name" value="FN3_dom"/>
</dbReference>
<sequence>MKSIYMLCLLALCLLGHTATAQTPGTVAARTVNSTQICVTWTNTSPRVSANEIWRSTDNRNFTKIADVTASATEYCNTGLTPNTRYYYYVKALVPGTSGFASATVNAQTYATPPVVNDLKATVKNGNVIELSWTDVAKEGTYVVERRTGQSGRFERIATSGAGYTDRSVQPGVEYCYRVQYDASYEPAGYSTIVCATVPLAPTSIVNLKATALNSSAIQLTWNPFGKESSIFIERRLGQSGRWERIKDWLGDSGEYTDTGLPSNTEFCYRIGESGHEYSAIVCATTQQSIPNAPARLVASAVSATQINVQWADVSDNETGFELERAAQPGGPFEKIADLGVNTTSYEDKNRNASTQYCYRVRAKNAGGVSGFSNTDCAATQAPPVPPPAAPTGLSAVAVSSSQINLNWTDNAANETGYVVEQSLDGTSFTKIADLRPDVTTFQNTGLNSATRYVYRVYAVNAGGQSPVSNNAAATTFDVAPQAPARLTAQAVSFSQINLTWADLSGNETGFQLEQSTDGTTFTKITDLGPNTTSYQNTGLTGSTRYYYRVRAVNAIGPSGYSNVADATTPAAPVPPPAAPTGLTAVAVSSSQINVNWTDNATNESGFELEQSLDGTTFNKIADLAANTRSYQHTGLTPARKYVYRVRAINAGGQSAYSNLADATTFDVPPVAPARLTAQVISFNQINLQWADLSTNETGFQIEQSTDGVTFTKIADLGPNATSYQHTGLSGSTRYYYRVRAVNAIGPSGYSNVADATTLAPPVPDAPKNLQVEPLDFDRIRLTWEPLTGNPTGVIIERSTSPTAGFFEIGRQSAGPREFFDREILDYNTYYYRIKATNDAGSSPYSNVAKLDPDALITAVAPKIEPKRMVYAAERILYVQPGKLMPRGAAVRVMDARGTAVLNERIPAGSATGWQRDLRGLPVGLYVVLVELDGQRITQKIMIL</sequence>
<dbReference type="SUPFAM" id="SSF49265">
    <property type="entry name" value="Fibronectin type III"/>
    <property type="match status" value="5"/>
</dbReference>
<dbReference type="PANTHER" id="PTHR13817:SF73">
    <property type="entry name" value="FIBRONECTIN TYPE-III DOMAIN-CONTAINING PROTEIN"/>
    <property type="match status" value="1"/>
</dbReference>
<evidence type="ECO:0000313" key="5">
    <source>
        <dbReference type="Proteomes" id="UP000009309"/>
    </source>
</evidence>
<feature type="domain" description="Fibronectin type-III" evidence="3">
    <location>
        <begin position="579"/>
        <end position="671"/>
    </location>
</feature>
<dbReference type="EMBL" id="CAIT01000004">
    <property type="protein sequence ID" value="CCH52085.1"/>
    <property type="molecule type" value="Genomic_DNA"/>
</dbReference>
<dbReference type="STRING" id="1185876.BN8_01058"/>
<reference evidence="4 5" key="1">
    <citation type="journal article" date="2012" name="J. Bacteriol.">
        <title>Genome Sequence of the Filamentous Bacterium Fibrisoma limi BUZ 3T.</title>
        <authorList>
            <person name="Filippini M."/>
            <person name="Qi W."/>
            <person name="Jaenicke S."/>
            <person name="Goesmann A."/>
            <person name="Smits T.H."/>
            <person name="Bagheri H.C."/>
        </authorList>
    </citation>
    <scope>NUCLEOTIDE SEQUENCE [LARGE SCALE GENOMIC DNA]</scope>
    <source>
        <strain evidence="5">BUZ 3T</strain>
    </source>
</reference>
<feature type="domain" description="Fibronectin type-III" evidence="3">
    <location>
        <begin position="201"/>
        <end position="289"/>
    </location>
</feature>
<evidence type="ECO:0000313" key="4">
    <source>
        <dbReference type="EMBL" id="CCH52085.1"/>
    </source>
</evidence>
<accession>I2GDW1</accession>
<feature type="domain" description="Fibronectin type-III" evidence="3">
    <location>
        <begin position="390"/>
        <end position="479"/>
    </location>
</feature>
<evidence type="ECO:0000256" key="1">
    <source>
        <dbReference type="ARBA" id="ARBA00022737"/>
    </source>
</evidence>
<dbReference type="Proteomes" id="UP000009309">
    <property type="component" value="Unassembled WGS sequence"/>
</dbReference>
<dbReference type="GO" id="GO:0004674">
    <property type="term" value="F:protein serine/threonine kinase activity"/>
    <property type="evidence" value="ECO:0007669"/>
    <property type="project" value="UniProtKB-EC"/>
</dbReference>
<feature type="domain" description="Fibronectin type-III" evidence="3">
    <location>
        <begin position="672"/>
        <end position="761"/>
    </location>
</feature>
<gene>
    <name evidence="4" type="primary">Ttn</name>
    <name evidence="4" type="ORF">BN8_01058</name>
</gene>
<dbReference type="InterPro" id="IPR036116">
    <property type="entry name" value="FN3_sf"/>
</dbReference>
<dbReference type="OrthoDB" id="9803616at2"/>
<dbReference type="InterPro" id="IPR050964">
    <property type="entry name" value="Striated_Muscle_Regulatory"/>
</dbReference>
<evidence type="ECO:0000259" key="3">
    <source>
        <dbReference type="PROSITE" id="PS50853"/>
    </source>
</evidence>
<feature type="domain" description="Fibronectin type-III" evidence="3">
    <location>
        <begin position="766"/>
        <end position="856"/>
    </location>
</feature>
<dbReference type="SMART" id="SM00060">
    <property type="entry name" value="FN3"/>
    <property type="match status" value="9"/>
</dbReference>
<dbReference type="PROSITE" id="PS50853">
    <property type="entry name" value="FN3"/>
    <property type="match status" value="8"/>
</dbReference>
<dbReference type="AlphaFoldDB" id="I2GDW1"/>
<proteinExistence type="predicted"/>
<name>I2GDW1_9BACT</name>
<dbReference type="PANTHER" id="PTHR13817">
    <property type="entry name" value="TITIN"/>
    <property type="match status" value="1"/>
</dbReference>
<feature type="chain" id="PRO_5003658804" evidence="2">
    <location>
        <begin position="22"/>
        <end position="944"/>
    </location>
</feature>
<dbReference type="Gene3D" id="2.60.40.10">
    <property type="entry name" value="Immunoglobulins"/>
    <property type="match status" value="9"/>
</dbReference>
<organism evidence="4 5">
    <name type="scientific">Fibrisoma limi BUZ 3</name>
    <dbReference type="NCBI Taxonomy" id="1185876"/>
    <lineage>
        <taxon>Bacteria</taxon>
        <taxon>Pseudomonadati</taxon>
        <taxon>Bacteroidota</taxon>
        <taxon>Cytophagia</taxon>
        <taxon>Cytophagales</taxon>
        <taxon>Spirosomataceae</taxon>
        <taxon>Fibrisoma</taxon>
    </lineage>
</organism>
<dbReference type="Pfam" id="PF00041">
    <property type="entry name" value="fn3"/>
    <property type="match status" value="4"/>
</dbReference>
<feature type="domain" description="Fibronectin type-III" evidence="3">
    <location>
        <begin position="293"/>
        <end position="383"/>
    </location>
</feature>
<feature type="signal peptide" evidence="2">
    <location>
        <begin position="1"/>
        <end position="21"/>
    </location>
</feature>
<protein>
    <submittedName>
        <fullName evidence="4">Titin</fullName>
        <ecNumber evidence="4">2.7.11.1</ecNumber>
    </submittedName>
</protein>
<keyword evidence="5" id="KW-1185">Reference proteome</keyword>
<keyword evidence="1" id="KW-0677">Repeat</keyword>
<keyword evidence="2" id="KW-0732">Signal</keyword>
<feature type="domain" description="Fibronectin type-III" evidence="3">
    <location>
        <begin position="23"/>
        <end position="115"/>
    </location>
</feature>
<dbReference type="RefSeq" id="WP_009280671.1">
    <property type="nucleotide sequence ID" value="NZ_CAIT01000004.1"/>
</dbReference>
<evidence type="ECO:0000256" key="2">
    <source>
        <dbReference type="SAM" id="SignalP"/>
    </source>
</evidence>
<dbReference type="CDD" id="cd00063">
    <property type="entry name" value="FN3"/>
    <property type="match status" value="9"/>
</dbReference>
<dbReference type="eggNOG" id="COG4733">
    <property type="taxonomic scope" value="Bacteria"/>
</dbReference>
<feature type="domain" description="Fibronectin type-III" evidence="3">
    <location>
        <begin position="483"/>
        <end position="572"/>
    </location>
</feature>
<comment type="caution">
    <text evidence="4">The sequence shown here is derived from an EMBL/GenBank/DDBJ whole genome shotgun (WGS) entry which is preliminary data.</text>
</comment>
<keyword evidence="4" id="KW-0808">Transferase</keyword>
<dbReference type="InterPro" id="IPR013783">
    <property type="entry name" value="Ig-like_fold"/>
</dbReference>